<evidence type="ECO:0000313" key="3">
    <source>
        <dbReference type="WBParaSite" id="Csp11.Scaffold630.g18262.t1"/>
    </source>
</evidence>
<sequence length="264" mass="29085">MASPPPSLPDGERLPKMTPSGDFSAVSVETMEKLKKSVESIEINKAPKRKDTPAVGKKDCDVFNDDRLDEVLTFGRSLAEGTQRFGNFTDLPTLTDLISSTNDEPCSSAQAEARLSRHLSQYDGGYYSTSPAATYFRSEWSPPPMNPIGQFNGNGGKKEKLNIVKIMTVEPIIREAKTSGKETTGSVETIKKGEKKTFQVNQSSKLDDVMKTTTTSKKPRKIRPENMPVEAPNHFAGNLYGYLLETMTVAGTQSVLDEYESKVF</sequence>
<evidence type="ECO:0000313" key="2">
    <source>
        <dbReference type="Proteomes" id="UP000095282"/>
    </source>
</evidence>
<dbReference type="STRING" id="1561998.A0A1I7UQ92"/>
<proteinExistence type="predicted"/>
<accession>A0A1I7UQ92</accession>
<organism evidence="2 3">
    <name type="scientific">Caenorhabditis tropicalis</name>
    <dbReference type="NCBI Taxonomy" id="1561998"/>
    <lineage>
        <taxon>Eukaryota</taxon>
        <taxon>Metazoa</taxon>
        <taxon>Ecdysozoa</taxon>
        <taxon>Nematoda</taxon>
        <taxon>Chromadorea</taxon>
        <taxon>Rhabditida</taxon>
        <taxon>Rhabditina</taxon>
        <taxon>Rhabditomorpha</taxon>
        <taxon>Rhabditoidea</taxon>
        <taxon>Rhabditidae</taxon>
        <taxon>Peloderinae</taxon>
        <taxon>Caenorhabditis</taxon>
    </lineage>
</organism>
<protein>
    <submittedName>
        <fullName evidence="3">Protein LNK3-like</fullName>
    </submittedName>
</protein>
<dbReference type="eggNOG" id="ENOG502TKBM">
    <property type="taxonomic scope" value="Eukaryota"/>
</dbReference>
<dbReference type="Proteomes" id="UP000095282">
    <property type="component" value="Unplaced"/>
</dbReference>
<evidence type="ECO:0000256" key="1">
    <source>
        <dbReference type="SAM" id="MobiDB-lite"/>
    </source>
</evidence>
<dbReference type="AlphaFoldDB" id="A0A1I7UQ92"/>
<name>A0A1I7UQ92_9PELO</name>
<dbReference type="WBParaSite" id="Csp11.Scaffold630.g18262.t1">
    <property type="protein sequence ID" value="Csp11.Scaffold630.g18262.t1"/>
    <property type="gene ID" value="Csp11.Scaffold630.g18262"/>
</dbReference>
<feature type="region of interest" description="Disordered" evidence="1">
    <location>
        <begin position="1"/>
        <end position="23"/>
    </location>
</feature>
<keyword evidence="2" id="KW-1185">Reference proteome</keyword>
<reference evidence="3" key="1">
    <citation type="submission" date="2016-11" db="UniProtKB">
        <authorList>
            <consortium name="WormBaseParasite"/>
        </authorList>
    </citation>
    <scope>IDENTIFICATION</scope>
</reference>